<dbReference type="RefSeq" id="WP_118844166.1">
    <property type="nucleotide sequence ID" value="NZ_CP032090.1"/>
</dbReference>
<evidence type="ECO:0000259" key="16">
    <source>
        <dbReference type="PROSITE" id="PS50109"/>
    </source>
</evidence>
<dbReference type="GO" id="GO:0000155">
    <property type="term" value="F:phosphorelay sensor kinase activity"/>
    <property type="evidence" value="ECO:0007669"/>
    <property type="project" value="InterPro"/>
</dbReference>
<evidence type="ECO:0000256" key="14">
    <source>
        <dbReference type="PROSITE-ProRule" id="PRU00169"/>
    </source>
</evidence>
<keyword evidence="4" id="KW-1003">Cell membrane</keyword>
<evidence type="ECO:0000259" key="17">
    <source>
        <dbReference type="PROSITE" id="PS50110"/>
    </source>
</evidence>
<evidence type="ECO:0000256" key="6">
    <source>
        <dbReference type="ARBA" id="ARBA00022679"/>
    </source>
</evidence>
<feature type="transmembrane region" description="Helical" evidence="15">
    <location>
        <begin position="6"/>
        <end position="35"/>
    </location>
</feature>
<dbReference type="Gene3D" id="1.10.287.130">
    <property type="match status" value="1"/>
</dbReference>
<protein>
    <recommendedName>
        <fullName evidence="3">histidine kinase</fullName>
        <ecNumber evidence="3">2.7.13.3</ecNumber>
    </recommendedName>
</protein>
<dbReference type="InterPro" id="IPR001789">
    <property type="entry name" value="Sig_transdc_resp-reg_receiver"/>
</dbReference>
<dbReference type="FunFam" id="3.30.565.10:FF:000010">
    <property type="entry name" value="Sensor histidine kinase RcsC"/>
    <property type="match status" value="1"/>
</dbReference>
<keyword evidence="6" id="KW-0808">Transferase</keyword>
<dbReference type="KEGG" id="pdj:D0907_06170"/>
<evidence type="ECO:0000313" key="19">
    <source>
        <dbReference type="EMBL" id="AXV64889.1"/>
    </source>
</evidence>
<dbReference type="EMBL" id="CP032090">
    <property type="protein sequence ID" value="AXV64889.1"/>
    <property type="molecule type" value="Genomic_DNA"/>
</dbReference>
<evidence type="ECO:0000256" key="7">
    <source>
        <dbReference type="ARBA" id="ARBA00022692"/>
    </source>
</evidence>
<dbReference type="SMART" id="SM00448">
    <property type="entry name" value="REC"/>
    <property type="match status" value="1"/>
</dbReference>
<evidence type="ECO:0000256" key="5">
    <source>
        <dbReference type="ARBA" id="ARBA00022553"/>
    </source>
</evidence>
<dbReference type="SUPFAM" id="SSF52172">
    <property type="entry name" value="CheY-like"/>
    <property type="match status" value="1"/>
</dbReference>
<evidence type="ECO:0000256" key="4">
    <source>
        <dbReference type="ARBA" id="ARBA00022475"/>
    </source>
</evidence>
<evidence type="ECO:0000256" key="13">
    <source>
        <dbReference type="ARBA" id="ARBA00023136"/>
    </source>
</evidence>
<dbReference type="PANTHER" id="PTHR43047">
    <property type="entry name" value="TWO-COMPONENT HISTIDINE PROTEIN KINASE"/>
    <property type="match status" value="1"/>
</dbReference>
<keyword evidence="7 15" id="KW-0812">Transmembrane</keyword>
<keyword evidence="8" id="KW-0547">Nucleotide-binding</keyword>
<evidence type="ECO:0000259" key="18">
    <source>
        <dbReference type="PROSITE" id="PS50885"/>
    </source>
</evidence>
<feature type="modified residue" description="4-aspartylphosphate" evidence="14">
    <location>
        <position position="673"/>
    </location>
</feature>
<dbReference type="InterPro" id="IPR005467">
    <property type="entry name" value="His_kinase_dom"/>
</dbReference>
<dbReference type="CDD" id="cd00082">
    <property type="entry name" value="HisKA"/>
    <property type="match status" value="1"/>
</dbReference>
<dbReference type="Gene3D" id="3.30.565.10">
    <property type="entry name" value="Histidine kinase-like ATPase, C-terminal domain"/>
    <property type="match status" value="1"/>
</dbReference>
<dbReference type="SMART" id="SM00387">
    <property type="entry name" value="HATPase_c"/>
    <property type="match status" value="1"/>
</dbReference>
<keyword evidence="10" id="KW-0067">ATP-binding</keyword>
<comment type="catalytic activity">
    <reaction evidence="1">
        <text>ATP + protein L-histidine = ADP + protein N-phospho-L-histidine.</text>
        <dbReference type="EC" id="2.7.13.3"/>
    </reaction>
</comment>
<dbReference type="GO" id="GO:0005886">
    <property type="term" value="C:plasma membrane"/>
    <property type="evidence" value="ECO:0007669"/>
    <property type="project" value="UniProtKB-SubCell"/>
</dbReference>
<keyword evidence="12" id="KW-0902">Two-component regulatory system</keyword>
<keyword evidence="11 15" id="KW-1133">Transmembrane helix</keyword>
<dbReference type="CDD" id="cd17546">
    <property type="entry name" value="REC_hyHK_CKI1_RcsC-like"/>
    <property type="match status" value="1"/>
</dbReference>
<evidence type="ECO:0000256" key="2">
    <source>
        <dbReference type="ARBA" id="ARBA00004651"/>
    </source>
</evidence>
<dbReference type="Pfam" id="PF00512">
    <property type="entry name" value="HisKA"/>
    <property type="match status" value="1"/>
</dbReference>
<evidence type="ECO:0000256" key="11">
    <source>
        <dbReference type="ARBA" id="ARBA00022989"/>
    </source>
</evidence>
<dbReference type="PROSITE" id="PS50885">
    <property type="entry name" value="HAMP"/>
    <property type="match status" value="1"/>
</dbReference>
<dbReference type="CDD" id="cd16922">
    <property type="entry name" value="HATPase_EvgS-ArcB-TorS-like"/>
    <property type="match status" value="1"/>
</dbReference>
<evidence type="ECO:0000256" key="9">
    <source>
        <dbReference type="ARBA" id="ARBA00022777"/>
    </source>
</evidence>
<dbReference type="InterPro" id="IPR004358">
    <property type="entry name" value="Sig_transdc_His_kin-like_C"/>
</dbReference>
<dbReference type="InterPro" id="IPR003661">
    <property type="entry name" value="HisK_dim/P_dom"/>
</dbReference>
<dbReference type="EC" id="2.7.13.3" evidence="3"/>
<feature type="domain" description="Response regulatory" evidence="17">
    <location>
        <begin position="624"/>
        <end position="739"/>
    </location>
</feature>
<keyword evidence="9" id="KW-0418">Kinase</keyword>
<evidence type="ECO:0000256" key="3">
    <source>
        <dbReference type="ARBA" id="ARBA00012438"/>
    </source>
</evidence>
<keyword evidence="5 14" id="KW-0597">Phosphoprotein</keyword>
<dbReference type="Gene3D" id="3.40.50.2300">
    <property type="match status" value="1"/>
</dbReference>
<feature type="domain" description="HAMP" evidence="18">
    <location>
        <begin position="302"/>
        <end position="354"/>
    </location>
</feature>
<dbReference type="PROSITE" id="PS50109">
    <property type="entry name" value="HIS_KIN"/>
    <property type="match status" value="1"/>
</dbReference>
<proteinExistence type="predicted"/>
<accession>A0AAD0RZS4</accession>
<dbReference type="AlphaFoldDB" id="A0AAD0RZS4"/>
<dbReference type="FunFam" id="1.10.287.130:FF:000003">
    <property type="entry name" value="Histidine kinase"/>
    <property type="match status" value="1"/>
</dbReference>
<dbReference type="SUPFAM" id="SSF47384">
    <property type="entry name" value="Homodimeric domain of signal transducing histidine kinase"/>
    <property type="match status" value="1"/>
</dbReference>
<evidence type="ECO:0000256" key="15">
    <source>
        <dbReference type="SAM" id="Phobius"/>
    </source>
</evidence>
<feature type="domain" description="Histidine kinase" evidence="16">
    <location>
        <begin position="376"/>
        <end position="597"/>
    </location>
</feature>
<name>A0AAD0RZS4_9GAMM</name>
<reference evidence="19 20" key="1">
    <citation type="submission" date="2018-08" db="EMBL/GenBank/DDBJ databases">
        <title>Draft genome sequence of Pseudoalteromonas donghaensis HJ51.</title>
        <authorList>
            <person name="Oh J."/>
            <person name="Roh D."/>
        </authorList>
    </citation>
    <scope>NUCLEOTIDE SEQUENCE [LARGE SCALE GENOMIC DNA]</scope>
    <source>
        <strain evidence="19 20">HJ51</strain>
    </source>
</reference>
<dbReference type="PRINTS" id="PR00344">
    <property type="entry name" value="BCTRLSENSOR"/>
</dbReference>
<dbReference type="Pfam" id="PF00072">
    <property type="entry name" value="Response_reg"/>
    <property type="match status" value="1"/>
</dbReference>
<dbReference type="SUPFAM" id="SSF55874">
    <property type="entry name" value="ATPase domain of HSP90 chaperone/DNA topoisomerase II/histidine kinase"/>
    <property type="match status" value="1"/>
</dbReference>
<feature type="transmembrane region" description="Helical" evidence="15">
    <location>
        <begin position="279"/>
        <end position="300"/>
    </location>
</feature>
<dbReference type="Gene3D" id="6.10.340.10">
    <property type="match status" value="1"/>
</dbReference>
<dbReference type="Pfam" id="PF02518">
    <property type="entry name" value="HATPase_c"/>
    <property type="match status" value="1"/>
</dbReference>
<dbReference type="InterPro" id="IPR003594">
    <property type="entry name" value="HATPase_dom"/>
</dbReference>
<dbReference type="GO" id="GO:0005524">
    <property type="term" value="F:ATP binding"/>
    <property type="evidence" value="ECO:0007669"/>
    <property type="project" value="UniProtKB-KW"/>
</dbReference>
<dbReference type="InterPro" id="IPR036097">
    <property type="entry name" value="HisK_dim/P_sf"/>
</dbReference>
<evidence type="ECO:0000256" key="12">
    <source>
        <dbReference type="ARBA" id="ARBA00023012"/>
    </source>
</evidence>
<comment type="subcellular location">
    <subcellularLocation>
        <location evidence="2">Cell membrane</location>
        <topology evidence="2">Multi-pass membrane protein</topology>
    </subcellularLocation>
</comment>
<dbReference type="SMART" id="SM00388">
    <property type="entry name" value="HisKA"/>
    <property type="match status" value="1"/>
</dbReference>
<dbReference type="GeneID" id="99505036"/>
<keyword evidence="13 15" id="KW-0472">Membrane</keyword>
<gene>
    <name evidence="19" type="ORF">D0907_06170</name>
</gene>
<evidence type="ECO:0000256" key="1">
    <source>
        <dbReference type="ARBA" id="ARBA00000085"/>
    </source>
</evidence>
<dbReference type="InterPro" id="IPR036890">
    <property type="entry name" value="HATPase_C_sf"/>
</dbReference>
<evidence type="ECO:0000313" key="20">
    <source>
        <dbReference type="Proteomes" id="UP000264605"/>
    </source>
</evidence>
<evidence type="ECO:0000256" key="8">
    <source>
        <dbReference type="ARBA" id="ARBA00022741"/>
    </source>
</evidence>
<dbReference type="InterPro" id="IPR003660">
    <property type="entry name" value="HAMP_dom"/>
</dbReference>
<dbReference type="PROSITE" id="PS50110">
    <property type="entry name" value="RESPONSE_REGULATORY"/>
    <property type="match status" value="1"/>
</dbReference>
<dbReference type="Proteomes" id="UP000264605">
    <property type="component" value="Chromosome"/>
</dbReference>
<organism evidence="19 20">
    <name type="scientific">Pseudoalteromonas lipolytica</name>
    <dbReference type="NCBI Taxonomy" id="570156"/>
    <lineage>
        <taxon>Bacteria</taxon>
        <taxon>Pseudomonadati</taxon>
        <taxon>Pseudomonadota</taxon>
        <taxon>Gammaproteobacteria</taxon>
        <taxon>Alteromonadales</taxon>
        <taxon>Pseudoalteromonadaceae</taxon>
        <taxon>Pseudoalteromonas</taxon>
    </lineage>
</organism>
<dbReference type="InterPro" id="IPR011006">
    <property type="entry name" value="CheY-like_superfamily"/>
</dbReference>
<sequence length="743" mass="82201">MNSPRFSQALFASVLLLVIIPLLVLAGLMIGRFYLNSIEQAKTSLQWQARNNAASLEQLIFKLEKNSQLLSSTKAIAELPDTVVYSQFALVQLQQFVTDNPQIIASIVLDNQGFIVEGYPITSLTLNYALTKSILDSVQISNNQNSIQVINKPQLNELLFQTEAKQNALIAITSTLLHEQDSLSEPIRKTGLLVSFIPLSEALKWLAVHNEQPTYQSGKQVQITVQDHVLYSLGVVESTALLTGSASISNVLFNNERTALHFRINEAETAYTNAVKETAIAGGLLIIGLSVVSLFLVHWLTQRLHNPLNRITALSREFACGNYKKITDDFHYQEFKDIAQSLNSMAETIDIQITSLQLEKVRAEHSEQVKSQFLANMSHEIRTPMNGIVGFLQLLKKSQLNPEQADFVRQINNCSDVLLTVINDILDFSKIEANKIELDTRECNLIALCQDLIVLFKPSCDAKGIACQLNINQLKAVNVECDEIRVKQVLINLLSNAIKFTKEGEITLSINVIDKDAHTTTVEFTVTDTGIGIAEDKLTALFNPFVQAQSNIMREYGGTGLGLAISKGLVDLMGGEITLKSELGEGTTFTIMVSFKTHSHVLSKAKTSQLDTAITVDFSSIKTPLLVAEDNPINQIVITKYLSQLGLSYELAENGQIACDKASMNNYALILMDIQMPVMDGLTASKTLLKQEGFNTPIIAVSANAMREDIEKSMEIGIHDHIAKPIDFTELERALAKWLFQSI</sequence>
<evidence type="ECO:0000256" key="10">
    <source>
        <dbReference type="ARBA" id="ARBA00022840"/>
    </source>
</evidence>